<reference evidence="5" key="1">
    <citation type="submission" date="2022-11" db="EMBL/GenBank/DDBJ databases">
        <authorList>
            <person name="Petersen C."/>
        </authorList>
    </citation>
    <scope>NUCLEOTIDE SEQUENCE</scope>
    <source>
        <strain evidence="5">IBT 21917</strain>
    </source>
</reference>
<dbReference type="Gene3D" id="3.90.1200.10">
    <property type="match status" value="1"/>
</dbReference>
<organism evidence="5 6">
    <name type="scientific">Penicillium capsulatum</name>
    <dbReference type="NCBI Taxonomy" id="69766"/>
    <lineage>
        <taxon>Eukaryota</taxon>
        <taxon>Fungi</taxon>
        <taxon>Dikarya</taxon>
        <taxon>Ascomycota</taxon>
        <taxon>Pezizomycotina</taxon>
        <taxon>Eurotiomycetes</taxon>
        <taxon>Eurotiomycetidae</taxon>
        <taxon>Eurotiales</taxon>
        <taxon>Aspergillaceae</taxon>
        <taxon>Penicillium</taxon>
    </lineage>
</organism>
<dbReference type="OrthoDB" id="428260at2759"/>
<dbReference type="PROSITE" id="PS00109">
    <property type="entry name" value="PROTEIN_KINASE_TYR"/>
    <property type="match status" value="1"/>
</dbReference>
<reference evidence="5" key="2">
    <citation type="journal article" date="2023" name="IMA Fungus">
        <title>Comparative genomic study of the Penicillium genus elucidates a diverse pangenome and 15 lateral gene transfer events.</title>
        <authorList>
            <person name="Petersen C."/>
            <person name="Sorensen T."/>
            <person name="Nielsen M.R."/>
            <person name="Sondergaard T.E."/>
            <person name="Sorensen J.L."/>
            <person name="Fitzpatrick D.A."/>
            <person name="Frisvad J.C."/>
            <person name="Nielsen K.L."/>
        </authorList>
    </citation>
    <scope>NUCLEOTIDE SEQUENCE</scope>
    <source>
        <strain evidence="5">IBT 21917</strain>
    </source>
</reference>
<sequence length="88" mass="10109">MYKTGQDHWARQSGQDYVFCHNDLSPSNIIVNPETLKINAIVDWEYAGFYPAYFEASFWTRAGPSVALDGEEDDVARLVHFLDTHDRV</sequence>
<dbReference type="InterPro" id="IPR011009">
    <property type="entry name" value="Kinase-like_dom_sf"/>
</dbReference>
<evidence type="ECO:0000313" key="6">
    <source>
        <dbReference type="Proteomes" id="UP001146351"/>
    </source>
</evidence>
<dbReference type="EMBL" id="JAPQKO010000003">
    <property type="protein sequence ID" value="KAJ5172216.1"/>
    <property type="molecule type" value="Genomic_DNA"/>
</dbReference>
<dbReference type="GO" id="GO:0004674">
    <property type="term" value="F:protein serine/threonine kinase activity"/>
    <property type="evidence" value="ECO:0007669"/>
    <property type="project" value="UniProtKB-EC"/>
</dbReference>
<evidence type="ECO:0000256" key="2">
    <source>
        <dbReference type="ARBA" id="ARBA00047899"/>
    </source>
</evidence>
<evidence type="ECO:0000313" key="5">
    <source>
        <dbReference type="EMBL" id="KAJ5172216.1"/>
    </source>
</evidence>
<dbReference type="InterPro" id="IPR051678">
    <property type="entry name" value="AGP_Transferase"/>
</dbReference>
<dbReference type="PANTHER" id="PTHR21310">
    <property type="entry name" value="AMINOGLYCOSIDE PHOSPHOTRANSFERASE-RELATED-RELATED"/>
    <property type="match status" value="1"/>
</dbReference>
<protein>
    <recommendedName>
        <fullName evidence="1">non-specific serine/threonine protein kinase</fullName>
        <ecNumber evidence="1">2.7.11.1</ecNumber>
    </recommendedName>
</protein>
<dbReference type="Pfam" id="PF01636">
    <property type="entry name" value="APH"/>
    <property type="match status" value="1"/>
</dbReference>
<dbReference type="PANTHER" id="PTHR21310:SF15">
    <property type="entry name" value="AMINOGLYCOSIDE PHOSPHOTRANSFERASE DOMAIN-CONTAINING PROTEIN"/>
    <property type="match status" value="1"/>
</dbReference>
<name>A0A9W9IB25_9EURO</name>
<dbReference type="InterPro" id="IPR002575">
    <property type="entry name" value="Aminoglycoside_PTrfase"/>
</dbReference>
<comment type="catalytic activity">
    <reaction evidence="2">
        <text>L-threonyl-[protein] + ATP = O-phospho-L-threonyl-[protein] + ADP + H(+)</text>
        <dbReference type="Rhea" id="RHEA:46608"/>
        <dbReference type="Rhea" id="RHEA-COMP:11060"/>
        <dbReference type="Rhea" id="RHEA-COMP:11605"/>
        <dbReference type="ChEBI" id="CHEBI:15378"/>
        <dbReference type="ChEBI" id="CHEBI:30013"/>
        <dbReference type="ChEBI" id="CHEBI:30616"/>
        <dbReference type="ChEBI" id="CHEBI:61977"/>
        <dbReference type="ChEBI" id="CHEBI:456216"/>
        <dbReference type="EC" id="2.7.11.1"/>
    </reaction>
</comment>
<proteinExistence type="predicted"/>
<evidence type="ECO:0000256" key="3">
    <source>
        <dbReference type="ARBA" id="ARBA00048679"/>
    </source>
</evidence>
<feature type="domain" description="Aminoglycoside phosphotransferase" evidence="4">
    <location>
        <begin position="8"/>
        <end position="57"/>
    </location>
</feature>
<evidence type="ECO:0000256" key="1">
    <source>
        <dbReference type="ARBA" id="ARBA00012513"/>
    </source>
</evidence>
<comment type="caution">
    <text evidence="5">The sequence shown here is derived from an EMBL/GenBank/DDBJ whole genome shotgun (WGS) entry which is preliminary data.</text>
</comment>
<dbReference type="InterPro" id="IPR008266">
    <property type="entry name" value="Tyr_kinase_AS"/>
</dbReference>
<dbReference type="SUPFAM" id="SSF56112">
    <property type="entry name" value="Protein kinase-like (PK-like)"/>
    <property type="match status" value="1"/>
</dbReference>
<gene>
    <name evidence="5" type="ORF">N7492_004809</name>
</gene>
<evidence type="ECO:0000259" key="4">
    <source>
        <dbReference type="Pfam" id="PF01636"/>
    </source>
</evidence>
<accession>A0A9W9IB25</accession>
<dbReference type="AlphaFoldDB" id="A0A9W9IB25"/>
<dbReference type="EC" id="2.7.11.1" evidence="1"/>
<keyword evidence="6" id="KW-1185">Reference proteome</keyword>
<dbReference type="Proteomes" id="UP001146351">
    <property type="component" value="Unassembled WGS sequence"/>
</dbReference>
<comment type="catalytic activity">
    <reaction evidence="3">
        <text>L-seryl-[protein] + ATP = O-phospho-L-seryl-[protein] + ADP + H(+)</text>
        <dbReference type="Rhea" id="RHEA:17989"/>
        <dbReference type="Rhea" id="RHEA-COMP:9863"/>
        <dbReference type="Rhea" id="RHEA-COMP:11604"/>
        <dbReference type="ChEBI" id="CHEBI:15378"/>
        <dbReference type="ChEBI" id="CHEBI:29999"/>
        <dbReference type="ChEBI" id="CHEBI:30616"/>
        <dbReference type="ChEBI" id="CHEBI:83421"/>
        <dbReference type="ChEBI" id="CHEBI:456216"/>
        <dbReference type="EC" id="2.7.11.1"/>
    </reaction>
</comment>